<dbReference type="Proteomes" id="UP001596527">
    <property type="component" value="Unassembled WGS sequence"/>
</dbReference>
<gene>
    <name evidence="4" type="ORF">ACFQWG_05040</name>
</gene>
<feature type="region of interest" description="Disordered" evidence="1">
    <location>
        <begin position="1"/>
        <end position="21"/>
    </location>
</feature>
<keyword evidence="2" id="KW-0812">Transmembrane</keyword>
<dbReference type="InterPro" id="IPR025326">
    <property type="entry name" value="DUF4232"/>
</dbReference>
<sequence>MGAPSGGSAAPVPPGPAAPRRTAGVSRALLAALALVVALAALLVWRGAIGGERGAGSQPRPGSSSPSVRLLPDAPQSVGEPSEPELGRDWDRAPDAPVPDPASLSADQRRALLRLDATAAGTAESCTAGDVVLFLQGFDVALGHRFSHLVVANTSDEPCTVQGYPGIGGYGEWGSTFLWEAEQRAPAGSQAPGGDGQPLLTLQPGASAAAGLEWTGGLAGAQSEALRAFAVQLARDQDPALLVPPGDDPFAGARAGGDPSFAEAREQLENPDIGMLSTVRVGPWKPGG</sequence>
<feature type="region of interest" description="Disordered" evidence="1">
    <location>
        <begin position="51"/>
        <end position="103"/>
    </location>
</feature>
<evidence type="ECO:0000256" key="2">
    <source>
        <dbReference type="SAM" id="Phobius"/>
    </source>
</evidence>
<feature type="compositionally biased region" description="Low complexity" evidence="1">
    <location>
        <begin position="55"/>
        <end position="69"/>
    </location>
</feature>
<protein>
    <submittedName>
        <fullName evidence="4">DUF4232 domain-containing protein</fullName>
    </submittedName>
</protein>
<proteinExistence type="predicted"/>
<feature type="transmembrane region" description="Helical" evidence="2">
    <location>
        <begin position="28"/>
        <end position="45"/>
    </location>
</feature>
<accession>A0ABW2SKC8</accession>
<name>A0ABW2SKC8_9ACTO</name>
<organism evidence="4 5">
    <name type="scientific">Schaalia naturae</name>
    <dbReference type="NCBI Taxonomy" id="635203"/>
    <lineage>
        <taxon>Bacteria</taxon>
        <taxon>Bacillati</taxon>
        <taxon>Actinomycetota</taxon>
        <taxon>Actinomycetes</taxon>
        <taxon>Actinomycetales</taxon>
        <taxon>Actinomycetaceae</taxon>
        <taxon>Schaalia</taxon>
    </lineage>
</organism>
<dbReference type="Pfam" id="PF14016">
    <property type="entry name" value="DUF4232"/>
    <property type="match status" value="1"/>
</dbReference>
<comment type="caution">
    <text evidence="4">The sequence shown here is derived from an EMBL/GenBank/DDBJ whole genome shotgun (WGS) entry which is preliminary data.</text>
</comment>
<keyword evidence="2" id="KW-1133">Transmembrane helix</keyword>
<evidence type="ECO:0000313" key="5">
    <source>
        <dbReference type="Proteomes" id="UP001596527"/>
    </source>
</evidence>
<keyword evidence="5" id="KW-1185">Reference proteome</keyword>
<feature type="compositionally biased region" description="Basic and acidic residues" evidence="1">
    <location>
        <begin position="85"/>
        <end position="94"/>
    </location>
</feature>
<evidence type="ECO:0000259" key="3">
    <source>
        <dbReference type="Pfam" id="PF14016"/>
    </source>
</evidence>
<dbReference type="RefSeq" id="WP_380972751.1">
    <property type="nucleotide sequence ID" value="NZ_JBHTEF010000001.1"/>
</dbReference>
<evidence type="ECO:0000256" key="1">
    <source>
        <dbReference type="SAM" id="MobiDB-lite"/>
    </source>
</evidence>
<evidence type="ECO:0000313" key="4">
    <source>
        <dbReference type="EMBL" id="MFC7580576.1"/>
    </source>
</evidence>
<reference evidence="5" key="1">
    <citation type="journal article" date="2019" name="Int. J. Syst. Evol. Microbiol.">
        <title>The Global Catalogue of Microorganisms (GCM) 10K type strain sequencing project: providing services to taxonomists for standard genome sequencing and annotation.</title>
        <authorList>
            <consortium name="The Broad Institute Genomics Platform"/>
            <consortium name="The Broad Institute Genome Sequencing Center for Infectious Disease"/>
            <person name="Wu L."/>
            <person name="Ma J."/>
        </authorList>
    </citation>
    <scope>NUCLEOTIDE SEQUENCE [LARGE SCALE GENOMIC DNA]</scope>
    <source>
        <strain evidence="5">CCUG 56698</strain>
    </source>
</reference>
<dbReference type="EMBL" id="JBHTEF010000001">
    <property type="protein sequence ID" value="MFC7580576.1"/>
    <property type="molecule type" value="Genomic_DNA"/>
</dbReference>
<feature type="domain" description="DUF4232" evidence="3">
    <location>
        <begin position="126"/>
        <end position="247"/>
    </location>
</feature>
<keyword evidence="2" id="KW-0472">Membrane</keyword>
<feature type="compositionally biased region" description="Low complexity" evidence="1">
    <location>
        <begin position="1"/>
        <end position="10"/>
    </location>
</feature>